<evidence type="ECO:0000313" key="2">
    <source>
        <dbReference type="EMBL" id="KAH7126709.1"/>
    </source>
</evidence>
<reference evidence="2" key="1">
    <citation type="journal article" date="2021" name="Nat. Commun.">
        <title>Genetic determinants of endophytism in the Arabidopsis root mycobiome.</title>
        <authorList>
            <person name="Mesny F."/>
            <person name="Miyauchi S."/>
            <person name="Thiergart T."/>
            <person name="Pickel B."/>
            <person name="Atanasova L."/>
            <person name="Karlsson M."/>
            <person name="Huettel B."/>
            <person name="Barry K.W."/>
            <person name="Haridas S."/>
            <person name="Chen C."/>
            <person name="Bauer D."/>
            <person name="Andreopoulos W."/>
            <person name="Pangilinan J."/>
            <person name="LaButti K."/>
            <person name="Riley R."/>
            <person name="Lipzen A."/>
            <person name="Clum A."/>
            <person name="Drula E."/>
            <person name="Henrissat B."/>
            <person name="Kohler A."/>
            <person name="Grigoriev I.V."/>
            <person name="Martin F.M."/>
            <person name="Hacquard S."/>
        </authorList>
    </citation>
    <scope>NUCLEOTIDE SEQUENCE</scope>
    <source>
        <strain evidence="2">MPI-CAGE-CH-0243</strain>
    </source>
</reference>
<proteinExistence type="predicted"/>
<sequence>MSTRRERNNNIENAIDYVKSRGNGDPVDAYYAMLQRINNGILVLYGAEPTVSYDSRAFLELDGLVKEQLEIIQQRRLQAEAESHQQPHTPSRESEYELPPGDGNVTTPQKQSTTEPKQSYPTPKHTPNKPNPPIKTTKGPVPPVKITPIKGPNISRGPVTPVTKMSNTEPRPPVVEPADVPAASTRTPFAPQTPSARTVEKQWVYGGPGNHPEQWLKTFPPTLPFGETLHMQEWDSRKIAYDLAESAKITDPNADPVLITNVPFETITMPRGGNPYDSGSRFTLPQMQTDPEWAEWFQPGDRTAWLDTAVQSFNQGGCPDAQVFKDYTPRIFLPRITANHTQDAVFRKPAPPADSQVTPTAAPNTSTGGGVSSALQRGLSDNESSEPTPSRSLPKRLTANTNSLPLGVGEQRFQPAQYDTYSSDSYDDDDDDDDIYINIQETAAPTLLPPSNIPSSSTSALSRPTKAAHKTKKTGPTEISAPRKRGRPQGSKNKKTSTGDATGRLS</sequence>
<dbReference type="Proteomes" id="UP000700596">
    <property type="component" value="Unassembled WGS sequence"/>
</dbReference>
<dbReference type="AlphaFoldDB" id="A0A9P9IPM5"/>
<feature type="compositionally biased region" description="Acidic residues" evidence="1">
    <location>
        <begin position="425"/>
        <end position="435"/>
    </location>
</feature>
<feature type="region of interest" description="Disordered" evidence="1">
    <location>
        <begin position="346"/>
        <end position="506"/>
    </location>
</feature>
<feature type="compositionally biased region" description="Polar residues" evidence="1">
    <location>
        <begin position="355"/>
        <end position="366"/>
    </location>
</feature>
<comment type="caution">
    <text evidence="2">The sequence shown here is derived from an EMBL/GenBank/DDBJ whole genome shotgun (WGS) entry which is preliminary data.</text>
</comment>
<feature type="compositionally biased region" description="Polar residues" evidence="1">
    <location>
        <begin position="453"/>
        <end position="462"/>
    </location>
</feature>
<organism evidence="2 3">
    <name type="scientific">Dendryphion nanum</name>
    <dbReference type="NCBI Taxonomy" id="256645"/>
    <lineage>
        <taxon>Eukaryota</taxon>
        <taxon>Fungi</taxon>
        <taxon>Dikarya</taxon>
        <taxon>Ascomycota</taxon>
        <taxon>Pezizomycotina</taxon>
        <taxon>Dothideomycetes</taxon>
        <taxon>Pleosporomycetidae</taxon>
        <taxon>Pleosporales</taxon>
        <taxon>Torulaceae</taxon>
        <taxon>Dendryphion</taxon>
    </lineage>
</organism>
<feature type="compositionally biased region" description="Polar residues" evidence="1">
    <location>
        <begin position="373"/>
        <end position="391"/>
    </location>
</feature>
<name>A0A9P9IPM5_9PLEO</name>
<feature type="compositionally biased region" description="Polar residues" evidence="1">
    <location>
        <begin position="104"/>
        <end position="120"/>
    </location>
</feature>
<keyword evidence="3" id="KW-1185">Reference proteome</keyword>
<gene>
    <name evidence="2" type="ORF">B0J11DRAFT_283621</name>
</gene>
<evidence type="ECO:0000256" key="1">
    <source>
        <dbReference type="SAM" id="MobiDB-lite"/>
    </source>
</evidence>
<accession>A0A9P9IPM5</accession>
<feature type="compositionally biased region" description="Basic and acidic residues" evidence="1">
    <location>
        <begin position="77"/>
        <end position="95"/>
    </location>
</feature>
<dbReference type="OrthoDB" id="3779124at2759"/>
<feature type="region of interest" description="Disordered" evidence="1">
    <location>
        <begin position="76"/>
        <end position="197"/>
    </location>
</feature>
<evidence type="ECO:0000313" key="3">
    <source>
        <dbReference type="Proteomes" id="UP000700596"/>
    </source>
</evidence>
<dbReference type="EMBL" id="JAGMWT010000006">
    <property type="protein sequence ID" value="KAH7126709.1"/>
    <property type="molecule type" value="Genomic_DNA"/>
</dbReference>
<feature type="compositionally biased region" description="Basic residues" evidence="1">
    <location>
        <begin position="482"/>
        <end position="495"/>
    </location>
</feature>
<protein>
    <submittedName>
        <fullName evidence="2">Uncharacterized protein</fullName>
    </submittedName>
</protein>
<feature type="compositionally biased region" description="Polar residues" evidence="1">
    <location>
        <begin position="184"/>
        <end position="196"/>
    </location>
</feature>
<feature type="compositionally biased region" description="Polar residues" evidence="1">
    <location>
        <begin position="496"/>
        <end position="506"/>
    </location>
</feature>